<evidence type="ECO:0000256" key="1">
    <source>
        <dbReference type="SAM" id="Phobius"/>
    </source>
</evidence>
<feature type="transmembrane region" description="Helical" evidence="1">
    <location>
        <begin position="44"/>
        <end position="64"/>
    </location>
</feature>
<evidence type="ECO:0000313" key="2">
    <source>
        <dbReference type="EMBL" id="MBK1815513.1"/>
    </source>
</evidence>
<comment type="caution">
    <text evidence="2">The sequence shown here is derived from an EMBL/GenBank/DDBJ whole genome shotgun (WGS) entry which is preliminary data.</text>
</comment>
<gene>
    <name evidence="2" type="ORF">JIN84_07800</name>
</gene>
<organism evidence="2 3">
    <name type="scientific">Luteolibacter yonseiensis</name>
    <dbReference type="NCBI Taxonomy" id="1144680"/>
    <lineage>
        <taxon>Bacteria</taxon>
        <taxon>Pseudomonadati</taxon>
        <taxon>Verrucomicrobiota</taxon>
        <taxon>Verrucomicrobiia</taxon>
        <taxon>Verrucomicrobiales</taxon>
        <taxon>Verrucomicrobiaceae</taxon>
        <taxon>Luteolibacter</taxon>
    </lineage>
</organism>
<dbReference type="Proteomes" id="UP000600139">
    <property type="component" value="Unassembled WGS sequence"/>
</dbReference>
<proteinExistence type="predicted"/>
<evidence type="ECO:0000313" key="3">
    <source>
        <dbReference type="Proteomes" id="UP000600139"/>
    </source>
</evidence>
<keyword evidence="1" id="KW-0472">Membrane</keyword>
<accession>A0A934V9U2</accession>
<dbReference type="RefSeq" id="WP_200350477.1">
    <property type="nucleotide sequence ID" value="NZ_BAABHZ010000008.1"/>
</dbReference>
<dbReference type="EMBL" id="JAENIK010000009">
    <property type="protein sequence ID" value="MBK1815513.1"/>
    <property type="molecule type" value="Genomic_DNA"/>
</dbReference>
<keyword evidence="3" id="KW-1185">Reference proteome</keyword>
<name>A0A934V9U2_9BACT</name>
<protein>
    <submittedName>
        <fullName evidence="2">Uncharacterized protein</fullName>
    </submittedName>
</protein>
<keyword evidence="1" id="KW-0812">Transmembrane</keyword>
<dbReference type="AlphaFoldDB" id="A0A934V9U2"/>
<keyword evidence="1" id="KW-1133">Transmembrane helix</keyword>
<reference evidence="2" key="1">
    <citation type="submission" date="2021-01" db="EMBL/GenBank/DDBJ databases">
        <title>Modified the classification status of verrucomicrobia.</title>
        <authorList>
            <person name="Feng X."/>
        </authorList>
    </citation>
    <scope>NUCLEOTIDE SEQUENCE</scope>
    <source>
        <strain evidence="2">JCM 18052</strain>
    </source>
</reference>
<sequence>MRETLIVVGLTVLAIALRSGRGNTMRKLGALTMLGASFCLLYFITRSIWGGAVGVALWFFLPWIELLTRIRQMRLPLNNRLDHREVPNPSFFPNATEAAAAMEEAGFDHVSDCGWEWAGMQQFFQLFWHPEERAVAAVCLCEQSDVAFAFISITSHDADGKIWRTTNFPFAPTLRCPPGVSWNHVPCERSCFHQILADHQKYLGRMRVPADRLRMPDPEEIEDSIEREMRRQVDHNLAVGIIRLTEDGHFKYSTRGLFFLWGQFVKDMIRLC</sequence>